<comment type="caution">
    <text evidence="2">The sequence shown here is derived from an EMBL/GenBank/DDBJ whole genome shotgun (WGS) entry which is preliminary data.</text>
</comment>
<accession>A0A444MH20</accession>
<gene>
    <name evidence="2" type="ORF">EPL05_23340</name>
</gene>
<sequence length="181" mass="19086">MEPLMGSIQLFAGNFAPNGWFTCEGQRLPINQYTALFSILGTTYGGDGITYFQLPDLRGSFPTQCTNISGSHPGGTYFLGEIGGQQNVILNAQQMPAHNHTVAINNTAATQGYATNNYIGFNADPETGAGINFYNEAPTAGATLAPASVSVAGGNQAVDVTPPFVAMQFIIAWTGIYPSRP</sequence>
<reference evidence="2 3" key="1">
    <citation type="submission" date="2019-01" db="EMBL/GenBank/DDBJ databases">
        <title>Mucilaginibacter antarcticum sp. nov., isolated from antarctic soil.</title>
        <authorList>
            <person name="Yan Y.-Q."/>
            <person name="Du Z.-J."/>
        </authorList>
    </citation>
    <scope>NUCLEOTIDE SEQUENCE [LARGE SCALE GENOMIC DNA]</scope>
    <source>
        <strain evidence="2 3">F01003</strain>
    </source>
</reference>
<dbReference type="RefSeq" id="WP_128536403.1">
    <property type="nucleotide sequence ID" value="NZ_SBIW01000031.1"/>
</dbReference>
<dbReference type="AlphaFoldDB" id="A0A444MH20"/>
<proteinExistence type="predicted"/>
<organism evidence="2 3">
    <name type="scientific">Mucilaginibacter gilvus</name>
    <dbReference type="NCBI Taxonomy" id="2305909"/>
    <lineage>
        <taxon>Bacteria</taxon>
        <taxon>Pseudomonadati</taxon>
        <taxon>Bacteroidota</taxon>
        <taxon>Sphingobacteriia</taxon>
        <taxon>Sphingobacteriales</taxon>
        <taxon>Sphingobacteriaceae</taxon>
        <taxon>Mucilaginibacter</taxon>
    </lineage>
</organism>
<dbReference type="Gene3D" id="3.90.1340.10">
    <property type="entry name" value="Phage tail collar domain"/>
    <property type="match status" value="1"/>
</dbReference>
<dbReference type="Pfam" id="PF07484">
    <property type="entry name" value="Collar"/>
    <property type="match status" value="1"/>
</dbReference>
<dbReference type="OrthoDB" id="9810174at2"/>
<feature type="domain" description="Phage tail collar" evidence="1">
    <location>
        <begin position="6"/>
        <end position="62"/>
    </location>
</feature>
<dbReference type="InterPro" id="IPR011083">
    <property type="entry name" value="Phage_tail_collar_dom"/>
</dbReference>
<name>A0A444MH20_9SPHI</name>
<evidence type="ECO:0000259" key="1">
    <source>
        <dbReference type="Pfam" id="PF07484"/>
    </source>
</evidence>
<dbReference type="InterPro" id="IPR037053">
    <property type="entry name" value="Phage_tail_collar_dom_sf"/>
</dbReference>
<keyword evidence="3" id="KW-1185">Reference proteome</keyword>
<evidence type="ECO:0000313" key="2">
    <source>
        <dbReference type="EMBL" id="RWY45986.1"/>
    </source>
</evidence>
<dbReference type="EMBL" id="SBIW01000031">
    <property type="protein sequence ID" value="RWY45986.1"/>
    <property type="molecule type" value="Genomic_DNA"/>
</dbReference>
<dbReference type="SUPFAM" id="SSF88874">
    <property type="entry name" value="Receptor-binding domain of short tail fibre protein gp12"/>
    <property type="match status" value="1"/>
</dbReference>
<evidence type="ECO:0000313" key="3">
    <source>
        <dbReference type="Proteomes" id="UP000286701"/>
    </source>
</evidence>
<protein>
    <submittedName>
        <fullName evidence="2">Phage tail protein</fullName>
    </submittedName>
</protein>
<dbReference type="Proteomes" id="UP000286701">
    <property type="component" value="Unassembled WGS sequence"/>
</dbReference>